<proteinExistence type="predicted"/>
<dbReference type="EMBL" id="JAJSOF020000027">
    <property type="protein sequence ID" value="KAJ4433969.1"/>
    <property type="molecule type" value="Genomic_DNA"/>
</dbReference>
<evidence type="ECO:0000313" key="3">
    <source>
        <dbReference type="Proteomes" id="UP001148838"/>
    </source>
</evidence>
<comment type="caution">
    <text evidence="2">The sequence shown here is derived from an EMBL/GenBank/DDBJ whole genome shotgun (WGS) entry which is preliminary data.</text>
</comment>
<feature type="region of interest" description="Disordered" evidence="1">
    <location>
        <begin position="39"/>
        <end position="75"/>
    </location>
</feature>
<organism evidence="2 3">
    <name type="scientific">Periplaneta americana</name>
    <name type="common">American cockroach</name>
    <name type="synonym">Blatta americana</name>
    <dbReference type="NCBI Taxonomy" id="6978"/>
    <lineage>
        <taxon>Eukaryota</taxon>
        <taxon>Metazoa</taxon>
        <taxon>Ecdysozoa</taxon>
        <taxon>Arthropoda</taxon>
        <taxon>Hexapoda</taxon>
        <taxon>Insecta</taxon>
        <taxon>Pterygota</taxon>
        <taxon>Neoptera</taxon>
        <taxon>Polyneoptera</taxon>
        <taxon>Dictyoptera</taxon>
        <taxon>Blattodea</taxon>
        <taxon>Blattoidea</taxon>
        <taxon>Blattidae</taxon>
        <taxon>Blattinae</taxon>
        <taxon>Periplaneta</taxon>
    </lineage>
</organism>
<accession>A0ABQ8SJC3</accession>
<evidence type="ECO:0000256" key="1">
    <source>
        <dbReference type="SAM" id="MobiDB-lite"/>
    </source>
</evidence>
<protein>
    <submittedName>
        <fullName evidence="2">Uncharacterized protein</fullName>
    </submittedName>
</protein>
<sequence length="75" mass="8252">MNAPFIMDDDENWAPIHEELAEVNIENFVSVDNGLVTSEIRGDDDAATTTQGEDSDEEIESAEKIVSTPNKPSEQ</sequence>
<name>A0ABQ8SJC3_PERAM</name>
<keyword evidence="3" id="KW-1185">Reference proteome</keyword>
<evidence type="ECO:0000313" key="2">
    <source>
        <dbReference type="EMBL" id="KAJ4433969.1"/>
    </source>
</evidence>
<dbReference type="Proteomes" id="UP001148838">
    <property type="component" value="Unassembled WGS sequence"/>
</dbReference>
<reference evidence="2 3" key="1">
    <citation type="journal article" date="2022" name="Allergy">
        <title>Genome assembly and annotation of Periplaneta americana reveal a comprehensive cockroach allergen profile.</title>
        <authorList>
            <person name="Wang L."/>
            <person name="Xiong Q."/>
            <person name="Saelim N."/>
            <person name="Wang L."/>
            <person name="Nong W."/>
            <person name="Wan A.T."/>
            <person name="Shi M."/>
            <person name="Liu X."/>
            <person name="Cao Q."/>
            <person name="Hui J.H.L."/>
            <person name="Sookrung N."/>
            <person name="Leung T.F."/>
            <person name="Tungtrongchitr A."/>
            <person name="Tsui S.K.W."/>
        </authorList>
    </citation>
    <scope>NUCLEOTIDE SEQUENCE [LARGE SCALE GENOMIC DNA]</scope>
    <source>
        <strain evidence="2">PWHHKU_190912</strain>
    </source>
</reference>
<gene>
    <name evidence="2" type="ORF">ANN_16288</name>
</gene>